<dbReference type="EMBL" id="CAAALY010050768">
    <property type="protein sequence ID" value="VEL21336.1"/>
    <property type="molecule type" value="Genomic_DNA"/>
</dbReference>
<sequence length="76" mass="8207">MREDPISLAAPDHTLEWKSHSFVETSATRSCHSSLSIKAMVTTGARLSIASTTSDGVLASSLVLFACCTLQTFEFR</sequence>
<protein>
    <submittedName>
        <fullName evidence="1">Uncharacterized protein</fullName>
    </submittedName>
</protein>
<evidence type="ECO:0000313" key="1">
    <source>
        <dbReference type="EMBL" id="VEL21336.1"/>
    </source>
</evidence>
<reference evidence="1" key="1">
    <citation type="submission" date="2018-11" db="EMBL/GenBank/DDBJ databases">
        <authorList>
            <consortium name="Pathogen Informatics"/>
        </authorList>
    </citation>
    <scope>NUCLEOTIDE SEQUENCE</scope>
</reference>
<proteinExistence type="predicted"/>
<evidence type="ECO:0000313" key="2">
    <source>
        <dbReference type="Proteomes" id="UP000784294"/>
    </source>
</evidence>
<organism evidence="1 2">
    <name type="scientific">Protopolystoma xenopodis</name>
    <dbReference type="NCBI Taxonomy" id="117903"/>
    <lineage>
        <taxon>Eukaryota</taxon>
        <taxon>Metazoa</taxon>
        <taxon>Spiralia</taxon>
        <taxon>Lophotrochozoa</taxon>
        <taxon>Platyhelminthes</taxon>
        <taxon>Monogenea</taxon>
        <taxon>Polyopisthocotylea</taxon>
        <taxon>Polystomatidea</taxon>
        <taxon>Polystomatidae</taxon>
        <taxon>Protopolystoma</taxon>
    </lineage>
</organism>
<keyword evidence="2" id="KW-1185">Reference proteome</keyword>
<name>A0A448WVN7_9PLAT</name>
<dbReference type="Proteomes" id="UP000784294">
    <property type="component" value="Unassembled WGS sequence"/>
</dbReference>
<dbReference type="AlphaFoldDB" id="A0A448WVN7"/>
<comment type="caution">
    <text evidence="1">The sequence shown here is derived from an EMBL/GenBank/DDBJ whole genome shotgun (WGS) entry which is preliminary data.</text>
</comment>
<gene>
    <name evidence="1" type="ORF">PXEA_LOCUS14776</name>
</gene>
<accession>A0A448WVN7</accession>